<feature type="region of interest" description="Disordered" evidence="1">
    <location>
        <begin position="106"/>
        <end position="198"/>
    </location>
</feature>
<dbReference type="SUPFAM" id="SSF81383">
    <property type="entry name" value="F-box domain"/>
    <property type="match status" value="1"/>
</dbReference>
<evidence type="ECO:0000256" key="1">
    <source>
        <dbReference type="SAM" id="MobiDB-lite"/>
    </source>
</evidence>
<dbReference type="PANTHER" id="PTHR13318:SF95">
    <property type="entry name" value="F-BOX PROTEIN YLR352W"/>
    <property type="match status" value="1"/>
</dbReference>
<evidence type="ECO:0000259" key="2">
    <source>
        <dbReference type="Pfam" id="PF12937"/>
    </source>
</evidence>
<dbReference type="EMBL" id="RBNJ01013475">
    <property type="protein sequence ID" value="RUS25256.1"/>
    <property type="molecule type" value="Genomic_DNA"/>
</dbReference>
<evidence type="ECO:0000313" key="4">
    <source>
        <dbReference type="Proteomes" id="UP000274822"/>
    </source>
</evidence>
<sequence>MDSTNICKQPTHLPPEVLLEILRYLKPTPSGFRNDLFASALVCRAWYLVAHELLDEGHFHTLFNCWNHYYIALELSRFADLLAESQRLGLGYLQLVKELRIEVDREDEFADEPDEISIDDGEPADETDEISIDGEPTDETDEISIDGEPTDESDERSIGGEPADESDERSIDGEPADETDERSIKSEPADEADEMSIDDMPRRAKLVSYALVKILALQPPNLSKIRIFLGDAKASLKVCPESIQALCGALENLFLKSPTRLTDFIVGLSLYLESLKLSYIYVGIELRLALRQCTSLHELFYEMTDDSSLATTVAFLPHLRRFRYKHHFDHSDVLEPTVVALGLSCPDLTAFEYSCISGEPIISIGALCSILLRYPHLRHICVEHSDVGNVFLAALVRYGHKLEEIVLRGVRATGEGVLVGNGDDGWPELRKLDVMRCQNLLGGFLARILESCPKLKMLKIPSHLSCVSSDVNSLI</sequence>
<evidence type="ECO:0000313" key="3">
    <source>
        <dbReference type="EMBL" id="RUS25256.1"/>
    </source>
</evidence>
<dbReference type="AlphaFoldDB" id="A0A433Q657"/>
<reference evidence="3 4" key="1">
    <citation type="journal article" date="2018" name="New Phytol.">
        <title>Phylogenomics of Endogonaceae and evolution of mycorrhizas within Mucoromycota.</title>
        <authorList>
            <person name="Chang Y."/>
            <person name="Desiro A."/>
            <person name="Na H."/>
            <person name="Sandor L."/>
            <person name="Lipzen A."/>
            <person name="Clum A."/>
            <person name="Barry K."/>
            <person name="Grigoriev I.V."/>
            <person name="Martin F.M."/>
            <person name="Stajich J.E."/>
            <person name="Smith M.E."/>
            <person name="Bonito G."/>
            <person name="Spatafora J.W."/>
        </authorList>
    </citation>
    <scope>NUCLEOTIDE SEQUENCE [LARGE SCALE GENOMIC DNA]</scope>
    <source>
        <strain evidence="3 4">AD002</strain>
    </source>
</reference>
<proteinExistence type="predicted"/>
<dbReference type="GO" id="GO:0019005">
    <property type="term" value="C:SCF ubiquitin ligase complex"/>
    <property type="evidence" value="ECO:0007669"/>
    <property type="project" value="TreeGrafter"/>
</dbReference>
<accession>A0A433Q657</accession>
<dbReference type="PANTHER" id="PTHR13318">
    <property type="entry name" value="PARTNER OF PAIRED, ISOFORM B-RELATED"/>
    <property type="match status" value="1"/>
</dbReference>
<feature type="domain" description="F-box" evidence="2">
    <location>
        <begin position="12"/>
        <end position="51"/>
    </location>
</feature>
<keyword evidence="4" id="KW-1185">Reference proteome</keyword>
<dbReference type="Gene3D" id="1.20.1280.50">
    <property type="match status" value="1"/>
</dbReference>
<dbReference type="CDD" id="cd09917">
    <property type="entry name" value="F-box_SF"/>
    <property type="match status" value="1"/>
</dbReference>
<comment type="caution">
    <text evidence="3">The sequence shown here is derived from an EMBL/GenBank/DDBJ whole genome shotgun (WGS) entry which is preliminary data.</text>
</comment>
<organism evidence="3 4">
    <name type="scientific">Jimgerdemannia flammicorona</name>
    <dbReference type="NCBI Taxonomy" id="994334"/>
    <lineage>
        <taxon>Eukaryota</taxon>
        <taxon>Fungi</taxon>
        <taxon>Fungi incertae sedis</taxon>
        <taxon>Mucoromycota</taxon>
        <taxon>Mucoromycotina</taxon>
        <taxon>Endogonomycetes</taxon>
        <taxon>Endogonales</taxon>
        <taxon>Endogonaceae</taxon>
        <taxon>Jimgerdemannia</taxon>
    </lineage>
</organism>
<dbReference type="SUPFAM" id="SSF52047">
    <property type="entry name" value="RNI-like"/>
    <property type="match status" value="1"/>
</dbReference>
<gene>
    <name evidence="3" type="ORF">BC938DRAFT_472414</name>
</gene>
<dbReference type="InterPro" id="IPR036047">
    <property type="entry name" value="F-box-like_dom_sf"/>
</dbReference>
<feature type="compositionally biased region" description="Acidic residues" evidence="1">
    <location>
        <begin position="106"/>
        <end position="154"/>
    </location>
</feature>
<dbReference type="Gene3D" id="3.80.10.10">
    <property type="entry name" value="Ribonuclease Inhibitor"/>
    <property type="match status" value="1"/>
</dbReference>
<dbReference type="InterPro" id="IPR032675">
    <property type="entry name" value="LRR_dom_sf"/>
</dbReference>
<dbReference type="GO" id="GO:0031146">
    <property type="term" value="P:SCF-dependent proteasomal ubiquitin-dependent protein catabolic process"/>
    <property type="evidence" value="ECO:0007669"/>
    <property type="project" value="TreeGrafter"/>
</dbReference>
<dbReference type="Pfam" id="PF12937">
    <property type="entry name" value="F-box-like"/>
    <property type="match status" value="1"/>
</dbReference>
<dbReference type="Proteomes" id="UP000274822">
    <property type="component" value="Unassembled WGS sequence"/>
</dbReference>
<name>A0A433Q657_9FUNG</name>
<dbReference type="InterPro" id="IPR001810">
    <property type="entry name" value="F-box_dom"/>
</dbReference>
<protein>
    <recommendedName>
        <fullName evidence="2">F-box domain-containing protein</fullName>
    </recommendedName>
</protein>